<reference evidence="1 2" key="1">
    <citation type="submission" date="2024-01" db="EMBL/GenBank/DDBJ databases">
        <title>The genomes of 5 underutilized Papilionoideae crops provide insights into root nodulation and disease resistanc.</title>
        <authorList>
            <person name="Jiang F."/>
        </authorList>
    </citation>
    <scope>NUCLEOTIDE SEQUENCE [LARGE SCALE GENOMIC DNA]</scope>
    <source>
        <strain evidence="1">DUOXIRENSHENG_FW03</strain>
        <tissue evidence="1">Leaves</tissue>
    </source>
</reference>
<gene>
    <name evidence="1" type="ORF">VNO78_12646</name>
</gene>
<dbReference type="Proteomes" id="UP001386955">
    <property type="component" value="Unassembled WGS sequence"/>
</dbReference>
<proteinExistence type="predicted"/>
<keyword evidence="2" id="KW-1185">Reference proteome</keyword>
<accession>A0AAN9SNB2</accession>
<dbReference type="EMBL" id="JAYMYS010000003">
    <property type="protein sequence ID" value="KAK7401285.1"/>
    <property type="molecule type" value="Genomic_DNA"/>
</dbReference>
<evidence type="ECO:0000313" key="2">
    <source>
        <dbReference type="Proteomes" id="UP001386955"/>
    </source>
</evidence>
<evidence type="ECO:0000313" key="1">
    <source>
        <dbReference type="EMBL" id="KAK7401285.1"/>
    </source>
</evidence>
<name>A0AAN9SNB2_PSOTE</name>
<dbReference type="AlphaFoldDB" id="A0AAN9SNB2"/>
<organism evidence="1 2">
    <name type="scientific">Psophocarpus tetragonolobus</name>
    <name type="common">Winged bean</name>
    <name type="synonym">Dolichos tetragonolobus</name>
    <dbReference type="NCBI Taxonomy" id="3891"/>
    <lineage>
        <taxon>Eukaryota</taxon>
        <taxon>Viridiplantae</taxon>
        <taxon>Streptophyta</taxon>
        <taxon>Embryophyta</taxon>
        <taxon>Tracheophyta</taxon>
        <taxon>Spermatophyta</taxon>
        <taxon>Magnoliopsida</taxon>
        <taxon>eudicotyledons</taxon>
        <taxon>Gunneridae</taxon>
        <taxon>Pentapetalae</taxon>
        <taxon>rosids</taxon>
        <taxon>fabids</taxon>
        <taxon>Fabales</taxon>
        <taxon>Fabaceae</taxon>
        <taxon>Papilionoideae</taxon>
        <taxon>50 kb inversion clade</taxon>
        <taxon>NPAAA clade</taxon>
        <taxon>indigoferoid/millettioid clade</taxon>
        <taxon>Phaseoleae</taxon>
        <taxon>Psophocarpus</taxon>
    </lineage>
</organism>
<sequence>MWVGFGRINLKYLLVDNLGLKRIPDAIAQFNSTTDAIAQQHHLISIDGTGLPLQITPCIQLILQTSNSFN</sequence>
<protein>
    <submittedName>
        <fullName evidence="1">Uncharacterized protein</fullName>
    </submittedName>
</protein>
<comment type="caution">
    <text evidence="1">The sequence shown here is derived from an EMBL/GenBank/DDBJ whole genome shotgun (WGS) entry which is preliminary data.</text>
</comment>